<evidence type="ECO:0000313" key="6">
    <source>
        <dbReference type="Proteomes" id="UP000548582"/>
    </source>
</evidence>
<dbReference type="RefSeq" id="WP_170052264.1">
    <property type="nucleotide sequence ID" value="NZ_JABBKX010000001.1"/>
</dbReference>
<evidence type="ECO:0000256" key="2">
    <source>
        <dbReference type="ARBA" id="ARBA00022679"/>
    </source>
</evidence>
<dbReference type="EMBL" id="JABBKX010000001">
    <property type="protein sequence ID" value="NMJ39965.1"/>
    <property type="molecule type" value="Genomic_DNA"/>
</dbReference>
<name>A0A848E9P9_9PROT</name>
<dbReference type="InterPro" id="IPR029063">
    <property type="entry name" value="SAM-dependent_MTases_sf"/>
</dbReference>
<keyword evidence="3" id="KW-0949">S-adenosyl-L-methionine</keyword>
<dbReference type="Pfam" id="PF13649">
    <property type="entry name" value="Methyltransf_25"/>
    <property type="match status" value="1"/>
</dbReference>
<evidence type="ECO:0000256" key="1">
    <source>
        <dbReference type="ARBA" id="ARBA00022603"/>
    </source>
</evidence>
<comment type="caution">
    <text evidence="5">The sequence shown here is derived from an EMBL/GenBank/DDBJ whole genome shotgun (WGS) entry which is preliminary data.</text>
</comment>
<dbReference type="PANTHER" id="PTHR43464:SF19">
    <property type="entry name" value="UBIQUINONE BIOSYNTHESIS O-METHYLTRANSFERASE, MITOCHONDRIAL"/>
    <property type="match status" value="1"/>
</dbReference>
<gene>
    <name evidence="5" type="ORF">GWK16_01835</name>
</gene>
<dbReference type="PANTHER" id="PTHR43464">
    <property type="entry name" value="METHYLTRANSFERASE"/>
    <property type="match status" value="1"/>
</dbReference>
<reference evidence="5 6" key="1">
    <citation type="submission" date="2020-03" db="EMBL/GenBank/DDBJ databases">
        <authorList>
            <person name="Sun Q."/>
        </authorList>
    </citation>
    <scope>NUCLEOTIDE SEQUENCE [LARGE SCALE GENOMIC DNA]</scope>
    <source>
        <strain evidence="5 6">JC162</strain>
    </source>
</reference>
<sequence>MIQGLSPRLAAVVAALPLRRGMRVIEIGCGPGAATRAIAAHLEGGHVLGIDRSARAIAQARSACAAELAAGTLSLRQVAVEDFVLEQGEAAYDLAFAVRVGALDGRHPEAGRRALPRIAAALSPHGRLFIDAGAPLREVSLAAWRA</sequence>
<evidence type="ECO:0000256" key="3">
    <source>
        <dbReference type="ARBA" id="ARBA00022691"/>
    </source>
</evidence>
<organism evidence="5 6">
    <name type="scientific">Neoroseomonas marina</name>
    <dbReference type="NCBI Taxonomy" id="1232220"/>
    <lineage>
        <taxon>Bacteria</taxon>
        <taxon>Pseudomonadati</taxon>
        <taxon>Pseudomonadota</taxon>
        <taxon>Alphaproteobacteria</taxon>
        <taxon>Acetobacterales</taxon>
        <taxon>Acetobacteraceae</taxon>
        <taxon>Neoroseomonas</taxon>
    </lineage>
</organism>
<keyword evidence="6" id="KW-1185">Reference proteome</keyword>
<evidence type="ECO:0000313" key="5">
    <source>
        <dbReference type="EMBL" id="NMJ39965.1"/>
    </source>
</evidence>
<dbReference type="SUPFAM" id="SSF53335">
    <property type="entry name" value="S-adenosyl-L-methionine-dependent methyltransferases"/>
    <property type="match status" value="1"/>
</dbReference>
<feature type="domain" description="Methyltransferase" evidence="4">
    <location>
        <begin position="24"/>
        <end position="126"/>
    </location>
</feature>
<dbReference type="Proteomes" id="UP000548582">
    <property type="component" value="Unassembled WGS sequence"/>
</dbReference>
<proteinExistence type="predicted"/>
<dbReference type="GO" id="GO:0008168">
    <property type="term" value="F:methyltransferase activity"/>
    <property type="evidence" value="ECO:0007669"/>
    <property type="project" value="UniProtKB-KW"/>
</dbReference>
<keyword evidence="1 5" id="KW-0489">Methyltransferase</keyword>
<dbReference type="AlphaFoldDB" id="A0A848E9P9"/>
<dbReference type="CDD" id="cd02440">
    <property type="entry name" value="AdoMet_MTases"/>
    <property type="match status" value="1"/>
</dbReference>
<keyword evidence="2 5" id="KW-0808">Transferase</keyword>
<dbReference type="Gene3D" id="3.40.50.150">
    <property type="entry name" value="Vaccinia Virus protein VP39"/>
    <property type="match status" value="1"/>
</dbReference>
<protein>
    <submittedName>
        <fullName evidence="5">Class I SAM-dependent methyltransferase</fullName>
    </submittedName>
</protein>
<evidence type="ECO:0000259" key="4">
    <source>
        <dbReference type="Pfam" id="PF13649"/>
    </source>
</evidence>
<dbReference type="InterPro" id="IPR041698">
    <property type="entry name" value="Methyltransf_25"/>
</dbReference>
<dbReference type="GO" id="GO:0032259">
    <property type="term" value="P:methylation"/>
    <property type="evidence" value="ECO:0007669"/>
    <property type="project" value="UniProtKB-KW"/>
</dbReference>
<accession>A0A848E9P9</accession>